<dbReference type="InterPro" id="IPR000177">
    <property type="entry name" value="Apple"/>
</dbReference>
<dbReference type="InterPro" id="IPR021868">
    <property type="entry name" value="Alpha_2_Macroglob_MG3"/>
</dbReference>
<evidence type="ECO:0000313" key="8">
    <source>
        <dbReference type="Proteomes" id="UP000176562"/>
    </source>
</evidence>
<dbReference type="Pfam" id="PF17973">
    <property type="entry name" value="bMG10"/>
    <property type="match status" value="1"/>
</dbReference>
<dbReference type="GO" id="GO:0005576">
    <property type="term" value="C:extracellular region"/>
    <property type="evidence" value="ECO:0007669"/>
    <property type="project" value="InterPro"/>
</dbReference>
<organism evidence="7 8">
    <name type="scientific">Rhodobacter xanthinilyticus</name>
    <dbReference type="NCBI Taxonomy" id="1850250"/>
    <lineage>
        <taxon>Bacteria</taxon>
        <taxon>Pseudomonadati</taxon>
        <taxon>Pseudomonadota</taxon>
        <taxon>Alphaproteobacteria</taxon>
        <taxon>Rhodobacterales</taxon>
        <taxon>Rhodobacter group</taxon>
        <taxon>Rhodobacter</taxon>
    </lineage>
</organism>
<dbReference type="Pfam" id="PF00207">
    <property type="entry name" value="A2M"/>
    <property type="match status" value="1"/>
</dbReference>
<evidence type="ECO:0000256" key="1">
    <source>
        <dbReference type="ARBA" id="ARBA00010556"/>
    </source>
</evidence>
<dbReference type="Pfam" id="PF01835">
    <property type="entry name" value="MG2"/>
    <property type="match status" value="1"/>
</dbReference>
<dbReference type="Pfam" id="PF11974">
    <property type="entry name" value="bMG3"/>
    <property type="match status" value="1"/>
</dbReference>
<dbReference type="Pfam" id="PF07703">
    <property type="entry name" value="A2M_BRD"/>
    <property type="match status" value="1"/>
</dbReference>
<proteinExistence type="inferred from homology"/>
<dbReference type="PANTHER" id="PTHR40094">
    <property type="entry name" value="ALPHA-2-MACROGLOBULIN HOMOLOG"/>
    <property type="match status" value="1"/>
</dbReference>
<name>A0A1D9MES2_9RHOB</name>
<evidence type="ECO:0000259" key="5">
    <source>
        <dbReference type="SMART" id="SM01359"/>
    </source>
</evidence>
<dbReference type="Pfam" id="PF00024">
    <property type="entry name" value="PAN_1"/>
    <property type="match status" value="1"/>
</dbReference>
<dbReference type="InterPro" id="IPR047565">
    <property type="entry name" value="Alpha-macroglob_thiol-ester_cl"/>
</dbReference>
<dbReference type="SMART" id="SM01360">
    <property type="entry name" value="A2M"/>
    <property type="match status" value="1"/>
</dbReference>
<dbReference type="PIRSF" id="PIRSF038980">
    <property type="entry name" value="A2M_bac"/>
    <property type="match status" value="1"/>
</dbReference>
<dbReference type="EMBL" id="CP017781">
    <property type="protein sequence ID" value="AOZ70357.1"/>
    <property type="molecule type" value="Genomic_DNA"/>
</dbReference>
<dbReference type="STRING" id="1850250.LPB142_14345"/>
<dbReference type="InterPro" id="IPR008930">
    <property type="entry name" value="Terpenoid_cyclase/PrenylTrfase"/>
</dbReference>
<dbReference type="Pfam" id="PF17972">
    <property type="entry name" value="bMG5"/>
    <property type="match status" value="1"/>
</dbReference>
<dbReference type="SUPFAM" id="SSF48239">
    <property type="entry name" value="Terpenoid cyclases/Protein prenyltransferases"/>
    <property type="match status" value="1"/>
</dbReference>
<feature type="domain" description="Alpha-2-macroglobulin bait region" evidence="5">
    <location>
        <begin position="939"/>
        <end position="1084"/>
    </location>
</feature>
<dbReference type="RefSeq" id="WP_071166763.1">
    <property type="nucleotide sequence ID" value="NZ_CP017781.1"/>
</dbReference>
<dbReference type="InterPro" id="IPR026284">
    <property type="entry name" value="A2MG_proteobact"/>
</dbReference>
<evidence type="ECO:0000256" key="3">
    <source>
        <dbReference type="ARBA" id="ARBA00022737"/>
    </source>
</evidence>
<dbReference type="InterPro" id="IPR051802">
    <property type="entry name" value="YfhM-like"/>
</dbReference>
<dbReference type="Gene3D" id="1.50.10.20">
    <property type="match status" value="1"/>
</dbReference>
<dbReference type="InterPro" id="IPR011625">
    <property type="entry name" value="A2M_N_BRD"/>
</dbReference>
<dbReference type="SMART" id="SM01359">
    <property type="entry name" value="A2M_N_2"/>
    <property type="match status" value="1"/>
</dbReference>
<dbReference type="InterPro" id="IPR049120">
    <property type="entry name" value="A2M_bMG2"/>
</dbReference>
<evidence type="ECO:0000313" key="7">
    <source>
        <dbReference type="EMBL" id="AOZ70357.1"/>
    </source>
</evidence>
<dbReference type="GO" id="GO:0006508">
    <property type="term" value="P:proteolysis"/>
    <property type="evidence" value="ECO:0007669"/>
    <property type="project" value="InterPro"/>
</dbReference>
<keyword evidence="8" id="KW-1185">Reference proteome</keyword>
<dbReference type="InterPro" id="IPR002890">
    <property type="entry name" value="MG2"/>
</dbReference>
<dbReference type="InterPro" id="IPR041246">
    <property type="entry name" value="Bact_MG10"/>
</dbReference>
<dbReference type="InterPro" id="IPR041462">
    <property type="entry name" value="Bact_A2M_MG6"/>
</dbReference>
<dbReference type="InterPro" id="IPR001599">
    <property type="entry name" value="Macroglobln_a2"/>
</dbReference>
<feature type="domain" description="Alpha-2-macroglobulin" evidence="6">
    <location>
        <begin position="1146"/>
        <end position="1235"/>
    </location>
</feature>
<dbReference type="Pfam" id="PF17962">
    <property type="entry name" value="bMG6"/>
    <property type="match status" value="1"/>
</dbReference>
<dbReference type="GO" id="GO:0004866">
    <property type="term" value="F:endopeptidase inhibitor activity"/>
    <property type="evidence" value="ECO:0007669"/>
    <property type="project" value="InterPro"/>
</dbReference>
<dbReference type="InterPro" id="IPR041203">
    <property type="entry name" value="Bact_A2M_MG5"/>
</dbReference>
<gene>
    <name evidence="7" type="ORF">LPB142_14345</name>
</gene>
<accession>A0A1D9MES2</accession>
<dbReference type="CDD" id="cd02891">
    <property type="entry name" value="A2M_like"/>
    <property type="match status" value="1"/>
</dbReference>
<dbReference type="Gene3D" id="3.50.4.10">
    <property type="entry name" value="Hepatocyte Growth Factor"/>
    <property type="match status" value="1"/>
</dbReference>
<dbReference type="Pfam" id="PF21142">
    <property type="entry name" value="A2M_bMG2"/>
    <property type="match status" value="1"/>
</dbReference>
<dbReference type="SMART" id="SM01419">
    <property type="entry name" value="Thiol-ester_cl"/>
    <property type="match status" value="1"/>
</dbReference>
<dbReference type="Proteomes" id="UP000176562">
    <property type="component" value="Chromosome"/>
</dbReference>
<evidence type="ECO:0000256" key="4">
    <source>
        <dbReference type="ARBA" id="ARBA00023157"/>
    </source>
</evidence>
<reference evidence="7 8" key="1">
    <citation type="submission" date="2016-10" db="EMBL/GenBank/DDBJ databases">
        <title>Rhodobacter sp. LPB0142, isolated from sea water.</title>
        <authorList>
            <person name="Kim E."/>
            <person name="Yi H."/>
        </authorList>
    </citation>
    <scope>NUCLEOTIDE SEQUENCE [LARGE SCALE GENOMIC DNA]</scope>
    <source>
        <strain evidence="7 8">LPB0142</strain>
    </source>
</reference>
<dbReference type="PANTHER" id="PTHR40094:SF1">
    <property type="entry name" value="UBIQUITIN DOMAIN-CONTAINING PROTEIN"/>
    <property type="match status" value="1"/>
</dbReference>
<sequence>MRILGLILAFTLTAGPVLADTALIPERRMVYSEGMDLAGRDLAQIFDTTLEGCESACLARRDCEAVVFNARNNSCFPKADLREATPYQGAFAGVVKAAAPGAVARAAARAADLAFLTGAELTMAHDQARGLGRAHMTGDWSADELSAALAAARKARDAGQVERLTGALLALSDSSELWLDYARAILVRGGEGAATRAVAAAVNGYLRAPAKPAQAEAAYALSQALARENDHRGELGALRLAGGLSARADIAEALAAAEAKYGFRIVENTVEADLASPRVCAQFSEPLDKAGDYARFVQLPAPGLAVEAEENQLCVAGLEHGARVSLTFRAGLPSRAGETLAKDVTITSYIRDRSPAVRFPGRAYILPRAQDAGLPVETVNVEHLDVRLLRVSDRNLVAAMRRDYFARSLDTWAAEDLSDSLAEEVWSGTADVAMEVNRDVLTRLPVQEVTGPLGAGVYVLQASVPGQDPYDHPPAAQWFVISDLGMTSFAGVDGLTVALRGLSDAGPRGGAMVELVSRANSVLGRAQTDAKGVAHFPADLTSGRGGAAPAMISAVDGEDMAFLSLTEAEFDLSDRGVEGAPPAPPIDVYLTTDRGAYRAGEQVFATILARDGASKGLAGVPLTAVLMRPDGVEYGRQLTEEVGAGGHVARFVLGGEAPRGTWRIEVYADPKAPALASERLLVEDFLPERIDFALSLPEGLLAGGSVPELGVEARYLYGAPGAGLAIEGEVTLSEAGDLPGWAGYRFGRHDAGFAPISEPVDGGETDESGHATVYAALPDAAEAGAVPLAARFTLRLSEASGRPVEREITRIRMPETPVIGIKPLFESLGEGDEARFGLIVLGPDGAPQTAGLSWRLNRIETRYQWYQLYGSWDWDAVTVRKRVAEGKAATGAKPAEIAAPVGWGEYELVVSDADGRESAVRFDAGWFAPADVLASPDRLELALDKAGYRAGEEAELRLVAPAEGVALVSVLSNRVISLQSVKIEAGENRITLPVTEEWGTGAYVTASVLRPMKGTAPERAPVRALGLAHAAVDPGARKLGVSIEAPEASEPRADLVARLRVEGLAPGETAFATVAATDLGILNLTGFAPPDPQGHYFGQRRLGVALRDLYGRLIDGQNGNLGALRSGGDAGRGMSLKAPPPTEELVAYFSGPVVVGEDGTAELRFPMPAFNGTVRLAAVAWSDTAVGQASREVLVRDPVVVSAALPRYLAPGDRSRLLLDLTRTEGAAGPAELSVTGAAFGLAGGAEQVALAPGQRVEISLPLAAPKGPAPEAGISVALTLPDGRKLTKPLALPVGSAAPKTMRQSRFDLAPGATFTFDTNVFAGFTPGSATALLTAGPMGQFNVPGLMAALDGYPYGCTEQVTSKALPLLYLSAVAEAAGLATPADLPAKIESAIAQVLANQDAGGAFGLWAPESGDFWLDAYVTDFLARAKAAGYAVPDLALRAAMDNLRNQVNYAPEFTAEENGGGVALAYALMVLAREGAASISDLRYYADVKPDDFATPLAVAQIGAALASYGDQARADAMFARAAERLRQTAPTGWRDDYGSDLRDSAGVLALASAAGSRAVPVEALGASLASRIAAVPLSTQEAAWVLLAAQAGLSGGDAGLSLDGQPLTRPVLRLDDQGATGARVIANTSARPVTLTLTTTGLPEVAEPAGGKGFTVTRSLYTLEGEPVDAAHIAQGARLVAVVEVVPHGPTESRLMIADPLPAGFEIDNPNLLRAGDIAALDWLSVEENTRMVEFRQDRFLAALDWRSDAPFRLAYILRAVSPGEFARPAASVEDMYRPDLRAWSETGRVVIE</sequence>
<keyword evidence="3" id="KW-0677">Repeat</keyword>
<dbReference type="KEGG" id="rhp:LPB142_14345"/>
<evidence type="ECO:0000256" key="2">
    <source>
        <dbReference type="ARBA" id="ARBA00022729"/>
    </source>
</evidence>
<dbReference type="Gene3D" id="2.60.40.1930">
    <property type="match status" value="1"/>
</dbReference>
<comment type="similarity">
    <text evidence="1">Belongs to the protease inhibitor I39 (alpha-2-macroglobulin) family. Bacterial alpha-2-macroglobulin subfamily.</text>
</comment>
<keyword evidence="2" id="KW-0732">Signal</keyword>
<dbReference type="CDD" id="cd01100">
    <property type="entry name" value="APPLE_Factor_XI_like"/>
    <property type="match status" value="1"/>
</dbReference>
<dbReference type="InterPro" id="IPR003609">
    <property type="entry name" value="Pan_app"/>
</dbReference>
<keyword evidence="4" id="KW-1015">Disulfide bond</keyword>
<protein>
    <submittedName>
        <fullName evidence="7">PAN domain-containing protein</fullName>
    </submittedName>
</protein>
<evidence type="ECO:0000259" key="6">
    <source>
        <dbReference type="SMART" id="SM01360"/>
    </source>
</evidence>